<feature type="domain" description="AprE-like beta-barrel" evidence="13">
    <location>
        <begin position="389"/>
        <end position="478"/>
    </location>
</feature>
<dbReference type="PANTHER" id="PTHR30386:SF17">
    <property type="entry name" value="ALKALINE PROTEASE SECRETION PROTEIN APRE"/>
    <property type="match status" value="1"/>
</dbReference>
<feature type="transmembrane region" description="Helical" evidence="9">
    <location>
        <begin position="80"/>
        <end position="100"/>
    </location>
</feature>
<dbReference type="Gene3D" id="2.40.30.170">
    <property type="match status" value="1"/>
</dbReference>
<dbReference type="NCBIfam" id="TIGR01843">
    <property type="entry name" value="type_I_hlyD"/>
    <property type="match status" value="1"/>
</dbReference>
<dbReference type="RefSeq" id="WP_316974401.1">
    <property type="nucleotide sequence ID" value="NZ_JAWIIJ010000010.1"/>
</dbReference>
<dbReference type="Gene3D" id="1.10.287.1490">
    <property type="match status" value="1"/>
</dbReference>
<keyword evidence="8 9" id="KW-0472">Membrane</keyword>
<dbReference type="InterPro" id="IPR058781">
    <property type="entry name" value="HH_AprE-like"/>
</dbReference>
<dbReference type="EMBL" id="JAWIIJ010000010">
    <property type="protein sequence ID" value="MDV2079924.1"/>
    <property type="molecule type" value="Genomic_DNA"/>
</dbReference>
<comment type="subcellular location">
    <subcellularLocation>
        <location evidence="1 9">Cell inner membrane</location>
        <topology evidence="1 9">Single-pass membrane protein</topology>
    </subcellularLocation>
</comment>
<dbReference type="PRINTS" id="PR01490">
    <property type="entry name" value="RTXTOXIND"/>
</dbReference>
<dbReference type="InterPro" id="IPR050739">
    <property type="entry name" value="MFP"/>
</dbReference>
<keyword evidence="5 9" id="KW-0997">Cell inner membrane</keyword>
<evidence type="ECO:0000256" key="7">
    <source>
        <dbReference type="ARBA" id="ARBA00022989"/>
    </source>
</evidence>
<evidence type="ECO:0000256" key="11">
    <source>
        <dbReference type="SAM" id="MobiDB-lite"/>
    </source>
</evidence>
<keyword evidence="4 9" id="KW-1003">Cell membrane</keyword>
<dbReference type="PANTHER" id="PTHR30386">
    <property type="entry name" value="MEMBRANE FUSION SUBUNIT OF EMRAB-TOLC MULTIDRUG EFFLUX PUMP"/>
    <property type="match status" value="1"/>
</dbReference>
<feature type="compositionally biased region" description="Acidic residues" evidence="11">
    <location>
        <begin position="38"/>
        <end position="51"/>
    </location>
</feature>
<comment type="similarity">
    <text evidence="2 9">Belongs to the membrane fusion protein (MFP) (TC 8.A.1) family.</text>
</comment>
<evidence type="ECO:0000256" key="4">
    <source>
        <dbReference type="ARBA" id="ARBA00022475"/>
    </source>
</evidence>
<accession>A0ABU3W061</accession>
<feature type="region of interest" description="Disordered" evidence="11">
    <location>
        <begin position="1"/>
        <end position="64"/>
    </location>
</feature>
<reference evidence="14 15" key="1">
    <citation type="submission" date="2023-10" db="EMBL/GenBank/DDBJ databases">
        <title>Characteristics and mechanism of a salt-tolerant marine origin heterotrophic nitrifying- aerobic denitrifying bacteria Marinobacter xestospongiae HN1.</title>
        <authorList>
            <person name="Qi R."/>
        </authorList>
    </citation>
    <scope>NUCLEOTIDE SEQUENCE [LARGE SCALE GENOMIC DNA]</scope>
    <source>
        <strain evidence="14 15">HN1</strain>
    </source>
</reference>
<feature type="coiled-coil region" evidence="10">
    <location>
        <begin position="216"/>
        <end position="295"/>
    </location>
</feature>
<sequence length="501" mass="55392">MSDQKKTGKGVEGVGESEKQVRSGSADKGQLQPGEVAASEEQEWEEVDESTDLPGEFSRENDGLDQDALKAIPTGWSARVRTGIIILLVTFVGFGGWAAIAPLDGAAIATGQVMVESQNRVVQHLEGGIVADIRVQDGDQVQLGEPLIVLSDTRPKADLAIVDSQLDEVLGKEARLLAERVGAESISFPEHLLSRQDQPTINSIISGQKELFRSRREGLEGRLAIYDQRVDALNEQMRGLESLRDNLRNRIASYEDELANWQALYDEELADRTQINEMQRQLFRLQGEKDSTAAQISELKVKVGETRSEMLVAKQQYAEEVAKELRVAQQSKSDLLARKVALEDTLKRTTISSPATGTVVGLTVHTIGGVVRPGDPLLEVVPTDQEYAIKARVQPQDIDRVAVGQLAALQLSAFNQQMAQVIEGEVTRISADAITDQQSGESFYEARVRVTEKGMERMKEQSMYLVPGMPASVLIKTGERTMLQYLMEPMTRMFLRAFREE</sequence>
<keyword evidence="15" id="KW-1185">Reference proteome</keyword>
<evidence type="ECO:0000256" key="6">
    <source>
        <dbReference type="ARBA" id="ARBA00022692"/>
    </source>
</evidence>
<comment type="caution">
    <text evidence="14">The sequence shown here is derived from an EMBL/GenBank/DDBJ whole genome shotgun (WGS) entry which is preliminary data.</text>
</comment>
<evidence type="ECO:0000256" key="8">
    <source>
        <dbReference type="ARBA" id="ARBA00023136"/>
    </source>
</evidence>
<proteinExistence type="inferred from homology"/>
<evidence type="ECO:0000313" key="14">
    <source>
        <dbReference type="EMBL" id="MDV2079924.1"/>
    </source>
</evidence>
<evidence type="ECO:0000256" key="1">
    <source>
        <dbReference type="ARBA" id="ARBA00004377"/>
    </source>
</evidence>
<evidence type="ECO:0000259" key="13">
    <source>
        <dbReference type="Pfam" id="PF26002"/>
    </source>
</evidence>
<protein>
    <recommendedName>
        <fullName evidence="9">Membrane fusion protein (MFP) family protein</fullName>
    </recommendedName>
</protein>
<evidence type="ECO:0000256" key="2">
    <source>
        <dbReference type="ARBA" id="ARBA00009477"/>
    </source>
</evidence>
<keyword evidence="3 9" id="KW-0813">Transport</keyword>
<dbReference type="InterPro" id="IPR058982">
    <property type="entry name" value="Beta-barrel_AprE"/>
</dbReference>
<evidence type="ECO:0000256" key="3">
    <source>
        <dbReference type="ARBA" id="ARBA00022448"/>
    </source>
</evidence>
<dbReference type="InterPro" id="IPR010129">
    <property type="entry name" value="T1SS_HlyD"/>
</dbReference>
<dbReference type="Pfam" id="PF26002">
    <property type="entry name" value="Beta-barrel_AprE"/>
    <property type="match status" value="1"/>
</dbReference>
<evidence type="ECO:0000256" key="9">
    <source>
        <dbReference type="RuleBase" id="RU365093"/>
    </source>
</evidence>
<keyword evidence="6 9" id="KW-0812">Transmembrane</keyword>
<evidence type="ECO:0000259" key="12">
    <source>
        <dbReference type="Pfam" id="PF25994"/>
    </source>
</evidence>
<feature type="domain" description="AprE-like long alpha-helical hairpin" evidence="12">
    <location>
        <begin position="156"/>
        <end position="344"/>
    </location>
</feature>
<keyword evidence="10" id="KW-0175">Coiled coil</keyword>
<dbReference type="Proteomes" id="UP001269819">
    <property type="component" value="Unassembled WGS sequence"/>
</dbReference>
<name>A0ABU3W061_9GAMM</name>
<keyword evidence="7 9" id="KW-1133">Transmembrane helix</keyword>
<evidence type="ECO:0000256" key="10">
    <source>
        <dbReference type="SAM" id="Coils"/>
    </source>
</evidence>
<dbReference type="Pfam" id="PF25994">
    <property type="entry name" value="HH_AprE"/>
    <property type="match status" value="1"/>
</dbReference>
<evidence type="ECO:0000256" key="5">
    <source>
        <dbReference type="ARBA" id="ARBA00022519"/>
    </source>
</evidence>
<evidence type="ECO:0000313" key="15">
    <source>
        <dbReference type="Proteomes" id="UP001269819"/>
    </source>
</evidence>
<gene>
    <name evidence="14" type="ORF">RYS15_14640</name>
</gene>
<organism evidence="14 15">
    <name type="scientific">Marinobacter xestospongiae</name>
    <dbReference type="NCBI Taxonomy" id="994319"/>
    <lineage>
        <taxon>Bacteria</taxon>
        <taxon>Pseudomonadati</taxon>
        <taxon>Pseudomonadota</taxon>
        <taxon>Gammaproteobacteria</taxon>
        <taxon>Pseudomonadales</taxon>
        <taxon>Marinobacteraceae</taxon>
        <taxon>Marinobacter</taxon>
    </lineage>
</organism>